<feature type="transmembrane region" description="Helical" evidence="1">
    <location>
        <begin position="129"/>
        <end position="149"/>
    </location>
</feature>
<evidence type="ECO:0000313" key="2">
    <source>
        <dbReference type="EMBL" id="MBD3942599.1"/>
    </source>
</evidence>
<keyword evidence="1" id="KW-0812">Transmembrane</keyword>
<evidence type="ECO:0000256" key="1">
    <source>
        <dbReference type="SAM" id="Phobius"/>
    </source>
</evidence>
<dbReference type="EMBL" id="JACXZS010000008">
    <property type="protein sequence ID" value="MBD3942599.1"/>
    <property type="molecule type" value="Genomic_DNA"/>
</dbReference>
<protein>
    <recommendedName>
        <fullName evidence="4">DUF998 domain-containing protein</fullName>
    </recommendedName>
</protein>
<keyword evidence="3" id="KW-1185">Reference proteome</keyword>
<evidence type="ECO:0008006" key="4">
    <source>
        <dbReference type="Google" id="ProtNLM"/>
    </source>
</evidence>
<feature type="transmembrane region" description="Helical" evidence="1">
    <location>
        <begin position="219"/>
        <end position="239"/>
    </location>
</feature>
<feature type="transmembrane region" description="Helical" evidence="1">
    <location>
        <begin position="16"/>
        <end position="36"/>
    </location>
</feature>
<keyword evidence="1" id="KW-1133">Transmembrane helix</keyword>
<organism evidence="2 3">
    <name type="scientific">Microbacterium helvum</name>
    <dbReference type="NCBI Taxonomy" id="2773713"/>
    <lineage>
        <taxon>Bacteria</taxon>
        <taxon>Bacillati</taxon>
        <taxon>Actinomycetota</taxon>
        <taxon>Actinomycetes</taxon>
        <taxon>Micrococcales</taxon>
        <taxon>Microbacteriaceae</taxon>
        <taxon>Microbacterium</taxon>
    </lineage>
</organism>
<accession>A0ABR8NR05</accession>
<feature type="transmembrane region" description="Helical" evidence="1">
    <location>
        <begin position="79"/>
        <end position="98"/>
    </location>
</feature>
<proteinExistence type="predicted"/>
<keyword evidence="1" id="KW-0472">Membrane</keyword>
<gene>
    <name evidence="2" type="ORF">IF188_12910</name>
</gene>
<comment type="caution">
    <text evidence="2">The sequence shown here is derived from an EMBL/GenBank/DDBJ whole genome shotgun (WGS) entry which is preliminary data.</text>
</comment>
<feature type="transmembrane region" description="Helical" evidence="1">
    <location>
        <begin position="184"/>
        <end position="207"/>
    </location>
</feature>
<feature type="transmembrane region" description="Helical" evidence="1">
    <location>
        <begin position="245"/>
        <end position="268"/>
    </location>
</feature>
<dbReference type="RefSeq" id="WP_191172212.1">
    <property type="nucleotide sequence ID" value="NZ_JACXZS010000008.1"/>
</dbReference>
<sequence length="284" mass="29593">MSHIAVSTSPERTYRYLRIGVAGTVVAIFVAVAQAAATYGWLTSISDYFYTPARDVFVGALVAASLALFALSGRGLERALLDAAALFAPLIALVPTTLAPGSVPGVVVECPGETRCFPAAFEADAANGVTVYLVLGGLAVLVALLLALLRQVSLAAVWPSLLITVVVLATVGLTWALAHDLFLQHAHFIATTAFFALFAAAAVRSAFPRSGPQPTPVFRALYIAIAAGLIVLLVAYAILLPQTGAAGVPIVLIVEIAALVLFFAFWVVQGIEKWPDPDPSLIAG</sequence>
<feature type="transmembrane region" description="Helical" evidence="1">
    <location>
        <begin position="56"/>
        <end position="72"/>
    </location>
</feature>
<reference evidence="2 3" key="1">
    <citation type="submission" date="2020-09" db="EMBL/GenBank/DDBJ databases">
        <title>Isolation and identification of active actinomycetes.</title>
        <authorList>
            <person name="Li X."/>
        </authorList>
    </citation>
    <scope>NUCLEOTIDE SEQUENCE [LARGE SCALE GENOMIC DNA]</scope>
    <source>
        <strain evidence="2 3">NEAU-LLC</strain>
    </source>
</reference>
<evidence type="ECO:0000313" key="3">
    <source>
        <dbReference type="Proteomes" id="UP000598426"/>
    </source>
</evidence>
<name>A0ABR8NR05_9MICO</name>
<feature type="transmembrane region" description="Helical" evidence="1">
    <location>
        <begin position="156"/>
        <end position="178"/>
    </location>
</feature>
<dbReference type="Proteomes" id="UP000598426">
    <property type="component" value="Unassembled WGS sequence"/>
</dbReference>